<accession>A0A9X1XDJ7</accession>
<dbReference type="EMBL" id="JAIWJX010000002">
    <property type="protein sequence ID" value="MCK6258754.1"/>
    <property type="molecule type" value="Genomic_DNA"/>
</dbReference>
<dbReference type="RefSeq" id="WP_248253996.1">
    <property type="nucleotide sequence ID" value="NZ_JAIWJX010000002.1"/>
</dbReference>
<gene>
    <name evidence="1" type="ORF">LCY76_19485</name>
</gene>
<name>A0A9X1XDJ7_9BACL</name>
<dbReference type="Proteomes" id="UP001139011">
    <property type="component" value="Unassembled WGS sequence"/>
</dbReference>
<sequence length="144" mass="16157">MGNISNLNKLSNLSKMTTEEIFEIGANCLLVLGHKFFLVIEIESAVPDVELSVYVIVRTDEVTARKLHDAGLDFCEVTRTVPRARKGITVEFQCVFIDGCNVFALFDVENDFDKAVFVKISLAEAKRLIRRGAMQCTVIDARNR</sequence>
<reference evidence="1" key="1">
    <citation type="submission" date="2021-09" db="EMBL/GenBank/DDBJ databases">
        <title>Genome analysis of Fictibacillus sp. KIGAM418 isolated from marine sediment.</title>
        <authorList>
            <person name="Seo M.-J."/>
            <person name="Cho E.-S."/>
            <person name="Hwang C.Y."/>
        </authorList>
    </citation>
    <scope>NUCLEOTIDE SEQUENCE</scope>
    <source>
        <strain evidence="1">KIGAM418</strain>
    </source>
</reference>
<organism evidence="1 2">
    <name type="scientific">Fictibacillus marinisediminis</name>
    <dbReference type="NCBI Taxonomy" id="2878389"/>
    <lineage>
        <taxon>Bacteria</taxon>
        <taxon>Bacillati</taxon>
        <taxon>Bacillota</taxon>
        <taxon>Bacilli</taxon>
        <taxon>Bacillales</taxon>
        <taxon>Fictibacillaceae</taxon>
        <taxon>Fictibacillus</taxon>
    </lineage>
</organism>
<protein>
    <submittedName>
        <fullName evidence="1">Uncharacterized protein</fullName>
    </submittedName>
</protein>
<evidence type="ECO:0000313" key="2">
    <source>
        <dbReference type="Proteomes" id="UP001139011"/>
    </source>
</evidence>
<proteinExistence type="predicted"/>
<comment type="caution">
    <text evidence="1">The sequence shown here is derived from an EMBL/GenBank/DDBJ whole genome shotgun (WGS) entry which is preliminary data.</text>
</comment>
<dbReference type="AlphaFoldDB" id="A0A9X1XDJ7"/>
<evidence type="ECO:0000313" key="1">
    <source>
        <dbReference type="EMBL" id="MCK6258754.1"/>
    </source>
</evidence>
<keyword evidence="2" id="KW-1185">Reference proteome</keyword>